<proteinExistence type="predicted"/>
<organism evidence="2">
    <name type="scientific">uncultured Rubrobacteraceae bacterium</name>
    <dbReference type="NCBI Taxonomy" id="349277"/>
    <lineage>
        <taxon>Bacteria</taxon>
        <taxon>Bacillati</taxon>
        <taxon>Actinomycetota</taxon>
        <taxon>Rubrobacteria</taxon>
        <taxon>Rubrobacterales</taxon>
        <taxon>Rubrobacteraceae</taxon>
        <taxon>environmental samples</taxon>
    </lineage>
</organism>
<evidence type="ECO:0000313" key="2">
    <source>
        <dbReference type="EMBL" id="CAA9493759.1"/>
    </source>
</evidence>
<evidence type="ECO:0000256" key="1">
    <source>
        <dbReference type="SAM" id="MobiDB-lite"/>
    </source>
</evidence>
<reference evidence="2" key="1">
    <citation type="submission" date="2020-02" db="EMBL/GenBank/DDBJ databases">
        <authorList>
            <person name="Meier V. D."/>
        </authorList>
    </citation>
    <scope>NUCLEOTIDE SEQUENCE</scope>
    <source>
        <strain evidence="2">AVDCRST_MAG25</strain>
    </source>
</reference>
<dbReference type="AlphaFoldDB" id="A0A6J4SGX6"/>
<feature type="region of interest" description="Disordered" evidence="1">
    <location>
        <begin position="80"/>
        <end position="99"/>
    </location>
</feature>
<gene>
    <name evidence="2" type="ORF">AVDCRST_MAG25-3512</name>
</gene>
<dbReference type="EMBL" id="CADCVI010000243">
    <property type="protein sequence ID" value="CAA9493759.1"/>
    <property type="molecule type" value="Genomic_DNA"/>
</dbReference>
<name>A0A6J4SGX6_9ACTN</name>
<accession>A0A6J4SGX6</accession>
<protein>
    <submittedName>
        <fullName evidence="2">Uncharacterized protein</fullName>
    </submittedName>
</protein>
<sequence length="99" mass="10345">MDYRSNISSTTGGVMTDEAGAVTGELEVRTVAEAGLLEVSVRYAGAEEWYTVSGSPVPLSGKEKDPMGLHGRVVARLSSPGTVVDGNEEPASLHGLDRL</sequence>